<dbReference type="EMBL" id="BART01011527">
    <property type="protein sequence ID" value="GAG86232.1"/>
    <property type="molecule type" value="Genomic_DNA"/>
</dbReference>
<reference evidence="1" key="1">
    <citation type="journal article" date="2014" name="Front. Microbiol.">
        <title>High frequency of phylogenetically diverse reductive dehalogenase-homologous genes in deep subseafloor sedimentary metagenomes.</title>
        <authorList>
            <person name="Kawai M."/>
            <person name="Futagami T."/>
            <person name="Toyoda A."/>
            <person name="Takaki Y."/>
            <person name="Nishi S."/>
            <person name="Hori S."/>
            <person name="Arai W."/>
            <person name="Tsubouchi T."/>
            <person name="Morono Y."/>
            <person name="Uchiyama I."/>
            <person name="Ito T."/>
            <person name="Fujiyama A."/>
            <person name="Inagaki F."/>
            <person name="Takami H."/>
        </authorList>
    </citation>
    <scope>NUCLEOTIDE SEQUENCE</scope>
    <source>
        <strain evidence="1">Expedition CK06-06</strain>
    </source>
</reference>
<proteinExistence type="predicted"/>
<gene>
    <name evidence="1" type="ORF">S01H4_24516</name>
</gene>
<evidence type="ECO:0000313" key="1">
    <source>
        <dbReference type="EMBL" id="GAG86232.1"/>
    </source>
</evidence>
<feature type="non-terminal residue" evidence="1">
    <location>
        <position position="58"/>
    </location>
</feature>
<organism evidence="1">
    <name type="scientific">marine sediment metagenome</name>
    <dbReference type="NCBI Taxonomy" id="412755"/>
    <lineage>
        <taxon>unclassified sequences</taxon>
        <taxon>metagenomes</taxon>
        <taxon>ecological metagenomes</taxon>
    </lineage>
</organism>
<sequence>MGFGWVQDISPGAPANAAGLNEIQDNIDTIYTALGLTRPGCGGGAGWTEFPLAGGLVD</sequence>
<accession>X1BYM9</accession>
<name>X1BYM9_9ZZZZ</name>
<protein>
    <submittedName>
        <fullName evidence="1">Uncharacterized protein</fullName>
    </submittedName>
</protein>
<dbReference type="AlphaFoldDB" id="X1BYM9"/>
<comment type="caution">
    <text evidence="1">The sequence shown here is derived from an EMBL/GenBank/DDBJ whole genome shotgun (WGS) entry which is preliminary data.</text>
</comment>